<evidence type="ECO:0000256" key="4">
    <source>
        <dbReference type="ARBA" id="ARBA00011738"/>
    </source>
</evidence>
<dbReference type="Pfam" id="PF05199">
    <property type="entry name" value="GMC_oxred_C"/>
    <property type="match status" value="1"/>
</dbReference>
<dbReference type="InterPro" id="IPR027424">
    <property type="entry name" value="Glucose_Oxidase_domain_2"/>
</dbReference>
<sequence length="585" mass="63967">MHFLSLALTAILLRGVKGQNGPSPQYDFIIVGGGTAGLVVANRLTELPDVTVAVIEAGDSVLNRHEVTEIMGYGLGFGTDIDWAYQTENQIYAGGSKQVMRAGKAIGGTRMSYTRAQAQQIDNWELVGNKGWNWNSLIPYYRKSEGFQVPSLDQIDHGADYFISYHGEDGPVKVGWPKAMTNTSMLPVLDETLSKLGVSYNRDINDGNMIGLTSHPDTIDRDANIRQDAARSYYWPYEDRPNLKIISNTQATKIIWDEGSQSQAIAIGVEVTGVNGTETIYVSKEVILSAGSLKSPLLLELSGVGNPDILKRYNIPVKVEISTVGENLQDQTNNGLSYDGKEFWFGMPTFSVLPSANQIYGDNVSAVAAFVNSSLAGYAKAVSNFSNGAVLEANALAAFQLQYDLIFESHVPYAEVVLLPIAHSFSTEYWHLLPFSRGSVHINSADPSQTGAINPNYFMFEHDLNAQADVARFIRKTFRTAPLSDLVGDEFAPGLELLPENASDSTWASWVKSTYRSNFHPIGTASMLPREKGGVVNAELKVYGTENVRVVDASVLPFQLCGHLTSTLYAVAEKASDIIKTKYTK</sequence>
<evidence type="ECO:0000256" key="9">
    <source>
        <dbReference type="ARBA" id="ARBA00049435"/>
    </source>
</evidence>
<evidence type="ECO:0000259" key="14">
    <source>
        <dbReference type="PROSITE" id="PS00624"/>
    </source>
</evidence>
<dbReference type="GO" id="GO:0050660">
    <property type="term" value="F:flavin adenine dinucleotide binding"/>
    <property type="evidence" value="ECO:0007669"/>
    <property type="project" value="InterPro"/>
</dbReference>
<dbReference type="EMBL" id="LFMY01000010">
    <property type="protein sequence ID" value="OKL57943.1"/>
    <property type="molecule type" value="Genomic_DNA"/>
</dbReference>
<evidence type="ECO:0000256" key="13">
    <source>
        <dbReference type="SAM" id="SignalP"/>
    </source>
</evidence>
<reference evidence="15 16" key="1">
    <citation type="submission" date="2015-06" db="EMBL/GenBank/DDBJ databases">
        <title>Talaromyces atroroseus IBT 11181 draft genome.</title>
        <authorList>
            <person name="Rasmussen K.B."/>
            <person name="Rasmussen S."/>
            <person name="Petersen B."/>
            <person name="Sicheritz-Ponten T."/>
            <person name="Mortensen U.H."/>
            <person name="Thrane U."/>
        </authorList>
    </citation>
    <scope>NUCLEOTIDE SEQUENCE [LARGE SCALE GENOMIC DNA]</scope>
    <source>
        <strain evidence="15 16">IBT 11181</strain>
    </source>
</reference>
<dbReference type="Pfam" id="PF00732">
    <property type="entry name" value="GMC_oxred_N"/>
    <property type="match status" value="1"/>
</dbReference>
<dbReference type="PIRSF" id="PIRSF000137">
    <property type="entry name" value="Alcohol_oxidase"/>
    <property type="match status" value="1"/>
</dbReference>
<keyword evidence="6" id="KW-0285">Flavoprotein</keyword>
<evidence type="ECO:0000256" key="3">
    <source>
        <dbReference type="ARBA" id="ARBA00010790"/>
    </source>
</evidence>
<dbReference type="SUPFAM" id="SSF51905">
    <property type="entry name" value="FAD/NAD(P)-binding domain"/>
    <property type="match status" value="1"/>
</dbReference>
<name>A0A225AFM9_TALAT</name>
<keyword evidence="5" id="KW-0134">Cell wall</keyword>
<proteinExistence type="inferred from homology"/>
<evidence type="ECO:0000256" key="5">
    <source>
        <dbReference type="ARBA" id="ARBA00022512"/>
    </source>
</evidence>
<comment type="subunit">
    <text evidence="4">Homodimer.</text>
</comment>
<feature type="active site" description="Proton donor" evidence="11">
    <location>
        <position position="520"/>
    </location>
</feature>
<evidence type="ECO:0000256" key="1">
    <source>
        <dbReference type="ARBA" id="ARBA00001974"/>
    </source>
</evidence>
<dbReference type="RefSeq" id="XP_020118064.1">
    <property type="nucleotide sequence ID" value="XM_020269193.1"/>
</dbReference>
<feature type="chain" id="PRO_5012194953" description="glucose oxidase" evidence="13">
    <location>
        <begin position="19"/>
        <end position="585"/>
    </location>
</feature>
<organism evidence="15 16">
    <name type="scientific">Talaromyces atroroseus</name>
    <dbReference type="NCBI Taxonomy" id="1441469"/>
    <lineage>
        <taxon>Eukaryota</taxon>
        <taxon>Fungi</taxon>
        <taxon>Dikarya</taxon>
        <taxon>Ascomycota</taxon>
        <taxon>Pezizomycotina</taxon>
        <taxon>Eurotiomycetes</taxon>
        <taxon>Eurotiomycetidae</taxon>
        <taxon>Eurotiales</taxon>
        <taxon>Trichocomaceae</taxon>
        <taxon>Talaromyces</taxon>
        <taxon>Talaromyces sect. Trachyspermi</taxon>
    </lineage>
</organism>
<comment type="cofactor">
    <cofactor evidence="1 12">
        <name>FAD</name>
        <dbReference type="ChEBI" id="CHEBI:57692"/>
    </cofactor>
</comment>
<keyword evidence="13" id="KW-0732">Signal</keyword>
<evidence type="ECO:0000256" key="8">
    <source>
        <dbReference type="ARBA" id="ARBA00023002"/>
    </source>
</evidence>
<evidence type="ECO:0000256" key="10">
    <source>
        <dbReference type="ARBA" id="ARBA00049722"/>
    </source>
</evidence>
<evidence type="ECO:0000313" key="15">
    <source>
        <dbReference type="EMBL" id="OKL57943.1"/>
    </source>
</evidence>
<dbReference type="GeneID" id="31006624"/>
<keyword evidence="5" id="KW-0964">Secreted</keyword>
<dbReference type="PANTHER" id="PTHR11552">
    <property type="entry name" value="GLUCOSE-METHANOL-CHOLINE GMC OXIDOREDUCTASE"/>
    <property type="match status" value="1"/>
</dbReference>
<feature type="domain" description="Glucose-methanol-choline oxidoreductase N-terminal" evidence="14">
    <location>
        <begin position="291"/>
        <end position="305"/>
    </location>
</feature>
<feature type="signal peptide" evidence="13">
    <location>
        <begin position="1"/>
        <end position="18"/>
    </location>
</feature>
<dbReference type="InterPro" id="IPR036188">
    <property type="entry name" value="FAD/NAD-bd_sf"/>
</dbReference>
<feature type="binding site" evidence="12">
    <location>
        <position position="109"/>
    </location>
    <ligand>
        <name>FAD</name>
        <dbReference type="ChEBI" id="CHEBI:57692"/>
    </ligand>
</feature>
<evidence type="ECO:0000313" key="16">
    <source>
        <dbReference type="Proteomes" id="UP000214365"/>
    </source>
</evidence>
<evidence type="ECO:0000256" key="6">
    <source>
        <dbReference type="ARBA" id="ARBA00022630"/>
    </source>
</evidence>
<dbReference type="Gene3D" id="4.10.450.10">
    <property type="entry name" value="Glucose Oxidase, domain 2"/>
    <property type="match status" value="1"/>
</dbReference>
<dbReference type="InterPro" id="IPR012132">
    <property type="entry name" value="GMC_OxRdtase"/>
</dbReference>
<dbReference type="GO" id="GO:0046562">
    <property type="term" value="F:beta-D-glucose oxidase activity"/>
    <property type="evidence" value="ECO:0007669"/>
    <property type="project" value="UniProtKB-EC"/>
</dbReference>
<evidence type="ECO:0000256" key="12">
    <source>
        <dbReference type="PIRSR" id="PIRSR000137-2"/>
    </source>
</evidence>
<dbReference type="Proteomes" id="UP000214365">
    <property type="component" value="Unassembled WGS sequence"/>
</dbReference>
<keyword evidence="8" id="KW-0560">Oxidoreductase</keyword>
<dbReference type="PANTHER" id="PTHR11552:SF201">
    <property type="entry name" value="GLUCOSE-METHANOL-CHOLINE OXIDOREDUCTASE N-TERMINAL DOMAIN-CONTAINING PROTEIN"/>
    <property type="match status" value="1"/>
</dbReference>
<evidence type="ECO:0000256" key="2">
    <source>
        <dbReference type="ARBA" id="ARBA00004191"/>
    </source>
</evidence>
<dbReference type="AlphaFoldDB" id="A0A225AFM9"/>
<dbReference type="PROSITE" id="PS00624">
    <property type="entry name" value="GMC_OXRED_2"/>
    <property type="match status" value="1"/>
</dbReference>
<dbReference type="Gene3D" id="3.50.50.60">
    <property type="entry name" value="FAD/NAD(P)-binding domain"/>
    <property type="match status" value="1"/>
</dbReference>
<dbReference type="InterPro" id="IPR000172">
    <property type="entry name" value="GMC_OxRdtase_N"/>
</dbReference>
<dbReference type="OrthoDB" id="269227at2759"/>
<comment type="caution">
    <text evidence="15">The sequence shown here is derived from an EMBL/GenBank/DDBJ whole genome shotgun (WGS) entry which is preliminary data.</text>
</comment>
<dbReference type="EC" id="1.1.3.4" evidence="10"/>
<keyword evidence="7 12" id="KW-0274">FAD</keyword>
<protein>
    <recommendedName>
        <fullName evidence="10">glucose oxidase</fullName>
        <ecNumber evidence="10">1.1.3.4</ecNumber>
    </recommendedName>
</protein>
<evidence type="ECO:0000256" key="7">
    <source>
        <dbReference type="ARBA" id="ARBA00022827"/>
    </source>
</evidence>
<dbReference type="SUPFAM" id="SSF54373">
    <property type="entry name" value="FAD-linked reductases, C-terminal domain"/>
    <property type="match status" value="1"/>
</dbReference>
<comment type="subcellular location">
    <subcellularLocation>
        <location evidence="2">Secreted</location>
        <location evidence="2">Cell wall</location>
    </subcellularLocation>
</comment>
<accession>A0A225AFM9</accession>
<keyword evidence="16" id="KW-1185">Reference proteome</keyword>
<dbReference type="InterPro" id="IPR007867">
    <property type="entry name" value="GMC_OxRtase_C"/>
</dbReference>
<evidence type="ECO:0000256" key="11">
    <source>
        <dbReference type="PIRSR" id="PIRSR000137-1"/>
    </source>
</evidence>
<comment type="similarity">
    <text evidence="3">Belongs to the GMC oxidoreductase family.</text>
</comment>
<feature type="active site" description="Proton acceptor" evidence="11">
    <location>
        <position position="563"/>
    </location>
</feature>
<dbReference type="STRING" id="1441469.A0A225AFM9"/>
<dbReference type="Gene3D" id="3.30.560.10">
    <property type="entry name" value="Glucose Oxidase, domain 3"/>
    <property type="match status" value="1"/>
</dbReference>
<comment type="catalytic activity">
    <reaction evidence="9">
        <text>beta-D-glucose + O2 = D-glucono-1,5-lactone + H2O2</text>
        <dbReference type="Rhea" id="RHEA:11428"/>
        <dbReference type="ChEBI" id="CHEBI:15379"/>
        <dbReference type="ChEBI" id="CHEBI:15903"/>
        <dbReference type="ChEBI" id="CHEBI:16217"/>
        <dbReference type="ChEBI" id="CHEBI:16240"/>
        <dbReference type="EC" id="1.1.3.4"/>
    </reaction>
    <physiologicalReaction direction="left-to-right" evidence="9">
        <dbReference type="Rhea" id="RHEA:11429"/>
    </physiologicalReaction>
</comment>
<gene>
    <name evidence="15" type="ORF">UA08_06869</name>
</gene>